<evidence type="ECO:0000313" key="2">
    <source>
        <dbReference type="Proteomes" id="UP001057375"/>
    </source>
</evidence>
<dbReference type="Proteomes" id="UP001057375">
    <property type="component" value="Unassembled WGS sequence"/>
</dbReference>
<sequence>MRIIGKCVEDLGFGESTKLYKGPYPVGHPDLSEIDESKAYGDYHSDYKHSDLLELLRGDGDSHYLSKFVVSNHSHPSGIKDFDATFTTSDGKKITKEYQMEEMPPNQIFLQEFAIDLDNVALTCFL</sequence>
<protein>
    <submittedName>
        <fullName evidence="1">Uncharacterized protein</fullName>
    </submittedName>
</protein>
<evidence type="ECO:0000313" key="1">
    <source>
        <dbReference type="EMBL" id="GKT35259.1"/>
    </source>
</evidence>
<dbReference type="EMBL" id="BQXS01010954">
    <property type="protein sequence ID" value="GKT35259.1"/>
    <property type="molecule type" value="Genomic_DNA"/>
</dbReference>
<proteinExistence type="predicted"/>
<accession>A0ABQ5KV00</accession>
<name>A0ABQ5KV00_9EUKA</name>
<gene>
    <name evidence="1" type="ORF">ADUPG1_008452</name>
</gene>
<keyword evidence="2" id="KW-1185">Reference proteome</keyword>
<comment type="caution">
    <text evidence="1">The sequence shown here is derived from an EMBL/GenBank/DDBJ whole genome shotgun (WGS) entry which is preliminary data.</text>
</comment>
<reference evidence="1" key="1">
    <citation type="submission" date="2022-03" db="EMBL/GenBank/DDBJ databases">
        <title>Draft genome sequence of Aduncisulcus paluster, a free-living microaerophilic Fornicata.</title>
        <authorList>
            <person name="Yuyama I."/>
            <person name="Kume K."/>
            <person name="Tamura T."/>
            <person name="Inagaki Y."/>
            <person name="Hashimoto T."/>
        </authorList>
    </citation>
    <scope>NUCLEOTIDE SEQUENCE</scope>
    <source>
        <strain evidence="1">NY0171</strain>
    </source>
</reference>
<organism evidence="1 2">
    <name type="scientific">Aduncisulcus paluster</name>
    <dbReference type="NCBI Taxonomy" id="2918883"/>
    <lineage>
        <taxon>Eukaryota</taxon>
        <taxon>Metamonada</taxon>
        <taxon>Carpediemonas-like organisms</taxon>
        <taxon>Aduncisulcus</taxon>
    </lineage>
</organism>